<dbReference type="AlphaFoldDB" id="A0A3D1JHC2"/>
<evidence type="ECO:0000256" key="4">
    <source>
        <dbReference type="ARBA" id="ARBA00022801"/>
    </source>
</evidence>
<dbReference type="CDD" id="cd06529">
    <property type="entry name" value="S24_LexA-like"/>
    <property type="match status" value="1"/>
</dbReference>
<dbReference type="InterPro" id="IPR015927">
    <property type="entry name" value="Peptidase_S24_S26A/B/C"/>
</dbReference>
<keyword evidence="6 10" id="KW-0238">DNA-binding</keyword>
<dbReference type="EC" id="3.4.21.88" evidence="10"/>
<comment type="function">
    <text evidence="10">Represses a number of genes involved in the response to DNA damage (SOS response), including recA and lexA. In the presence of single-stranded DNA, RecA interacts with LexA causing an autocatalytic cleavage which disrupts the DNA-binding part of LexA, leading to derepression of the SOS regulon and eventually DNA repair.</text>
</comment>
<evidence type="ECO:0000313" key="14">
    <source>
        <dbReference type="Proteomes" id="UP000264141"/>
    </source>
</evidence>
<sequence>MGVEDQAMMARKSEGLGERPIKILQFLTEYQDRRGYSPSIREIGKHIGVDSTSLVDYYLDQLAEKGYIERDSRVSRSIRIIKELPESLSGRAKPETAGAKMLSAVGKAVSDAAAAVSEVATELLSIPLVGRIGASLPIPMPETSSAYFDSYSSVEIARSLLPSREKIGDLFALEVDGVSMIDAMVNDGDIVIMKKTSTANNGDMVAVWLEENNETTLKYFYLENGKVRLQPANPTMEPIMIDNPEQVRVQGKVVMVVRQFKSQ</sequence>
<accession>A0A3D1JHC2</accession>
<dbReference type="InterPro" id="IPR050077">
    <property type="entry name" value="LexA_repressor"/>
</dbReference>
<feature type="active site" description="For autocatalytic cleavage activity" evidence="10">
    <location>
        <position position="218"/>
    </location>
</feature>
<dbReference type="SUPFAM" id="SSF46785">
    <property type="entry name" value="Winged helix' DNA-binding domain"/>
    <property type="match status" value="1"/>
</dbReference>
<dbReference type="GO" id="GO:0006508">
    <property type="term" value="P:proteolysis"/>
    <property type="evidence" value="ECO:0007669"/>
    <property type="project" value="InterPro"/>
</dbReference>
<comment type="similarity">
    <text evidence="10">Belongs to the peptidase S24 family.</text>
</comment>
<feature type="domain" description="Peptidase S24/S26A/S26B/S26C" evidence="11">
    <location>
        <begin position="127"/>
        <end position="254"/>
    </location>
</feature>
<feature type="active site" description="For autocatalytic cleavage activity" evidence="10">
    <location>
        <position position="179"/>
    </location>
</feature>
<keyword evidence="7 10" id="KW-0804">Transcription</keyword>
<comment type="caution">
    <text evidence="10">Lacks conserved residue(s) required for the propagation of feature annotation.</text>
</comment>
<dbReference type="InterPro" id="IPR036388">
    <property type="entry name" value="WH-like_DNA-bd_sf"/>
</dbReference>
<dbReference type="PANTHER" id="PTHR33516">
    <property type="entry name" value="LEXA REPRESSOR"/>
    <property type="match status" value="1"/>
</dbReference>
<evidence type="ECO:0000256" key="2">
    <source>
        <dbReference type="ARBA" id="ARBA00022705"/>
    </source>
</evidence>
<dbReference type="Pfam" id="PF00717">
    <property type="entry name" value="Peptidase_S24"/>
    <property type="match status" value="1"/>
</dbReference>
<protein>
    <recommendedName>
        <fullName evidence="10">LexA repressor</fullName>
        <ecNumber evidence="10">3.4.21.88</ecNumber>
    </recommendedName>
</protein>
<dbReference type="GO" id="GO:0009432">
    <property type="term" value="P:SOS response"/>
    <property type="evidence" value="ECO:0007669"/>
    <property type="project" value="UniProtKB-UniRule"/>
</dbReference>
<dbReference type="Proteomes" id="UP000264141">
    <property type="component" value="Unassembled WGS sequence"/>
</dbReference>
<dbReference type="OrthoDB" id="9802364at2"/>
<keyword evidence="4 10" id="KW-0378">Hydrolase</keyword>
<keyword evidence="2 10" id="KW-0235">DNA replication</keyword>
<keyword evidence="8 10" id="KW-0234">DNA repair</keyword>
<gene>
    <name evidence="10 13" type="primary">lexA</name>
    <name evidence="13" type="ORF">DEQ80_04070</name>
</gene>
<dbReference type="GO" id="GO:0004252">
    <property type="term" value="F:serine-type endopeptidase activity"/>
    <property type="evidence" value="ECO:0007669"/>
    <property type="project" value="UniProtKB-UniRule"/>
</dbReference>
<evidence type="ECO:0000256" key="7">
    <source>
        <dbReference type="ARBA" id="ARBA00023163"/>
    </source>
</evidence>
<feature type="DNA-binding region" description="H-T-H motif" evidence="10">
    <location>
        <begin position="40"/>
        <end position="60"/>
    </location>
</feature>
<dbReference type="GO" id="GO:0045892">
    <property type="term" value="P:negative regulation of DNA-templated transcription"/>
    <property type="evidence" value="ECO:0007669"/>
    <property type="project" value="UniProtKB-UniRule"/>
</dbReference>
<comment type="catalytic activity">
    <reaction evidence="10">
        <text>Hydrolysis of Ala-|-Gly bond in repressor LexA.</text>
        <dbReference type="EC" id="3.4.21.88"/>
    </reaction>
</comment>
<dbReference type="Gene3D" id="2.10.109.10">
    <property type="entry name" value="Umud Fragment, subunit A"/>
    <property type="match status" value="1"/>
</dbReference>
<dbReference type="Pfam" id="PF01726">
    <property type="entry name" value="LexA_DNA_bind"/>
    <property type="match status" value="1"/>
</dbReference>
<keyword evidence="1 10" id="KW-0678">Repressor</keyword>
<proteinExistence type="inferred from homology"/>
<dbReference type="GO" id="GO:0006281">
    <property type="term" value="P:DNA repair"/>
    <property type="evidence" value="ECO:0007669"/>
    <property type="project" value="UniProtKB-UniRule"/>
</dbReference>
<dbReference type="InterPro" id="IPR006199">
    <property type="entry name" value="LexA_DNA-bd_dom"/>
</dbReference>
<dbReference type="GO" id="GO:0006260">
    <property type="term" value="P:DNA replication"/>
    <property type="evidence" value="ECO:0007669"/>
    <property type="project" value="UniProtKB-UniRule"/>
</dbReference>
<evidence type="ECO:0000313" key="13">
    <source>
        <dbReference type="EMBL" id="HCE17016.1"/>
    </source>
</evidence>
<dbReference type="PANTHER" id="PTHR33516:SF2">
    <property type="entry name" value="LEXA REPRESSOR-RELATED"/>
    <property type="match status" value="1"/>
</dbReference>
<dbReference type="GO" id="GO:0003677">
    <property type="term" value="F:DNA binding"/>
    <property type="evidence" value="ECO:0007669"/>
    <property type="project" value="UniProtKB-UniRule"/>
</dbReference>
<dbReference type="InterPro" id="IPR036390">
    <property type="entry name" value="WH_DNA-bd_sf"/>
</dbReference>
<keyword evidence="9 10" id="KW-0742">SOS response</keyword>
<dbReference type="InterPro" id="IPR039418">
    <property type="entry name" value="LexA-like"/>
</dbReference>
<reference evidence="13 14" key="1">
    <citation type="journal article" date="2018" name="Nat. Biotechnol.">
        <title>A standardized bacterial taxonomy based on genome phylogeny substantially revises the tree of life.</title>
        <authorList>
            <person name="Parks D.H."/>
            <person name="Chuvochina M."/>
            <person name="Waite D.W."/>
            <person name="Rinke C."/>
            <person name="Skarshewski A."/>
            <person name="Chaumeil P.A."/>
            <person name="Hugenholtz P."/>
        </authorList>
    </citation>
    <scope>NUCLEOTIDE SEQUENCE [LARGE SCALE GENOMIC DNA]</scope>
    <source>
        <strain evidence="13">UBA8781</strain>
    </source>
</reference>
<feature type="domain" description="LexA repressor DNA-binding" evidence="12">
    <location>
        <begin position="14"/>
        <end position="76"/>
    </location>
</feature>
<evidence type="ECO:0000256" key="6">
    <source>
        <dbReference type="ARBA" id="ARBA00023125"/>
    </source>
</evidence>
<dbReference type="NCBIfam" id="TIGR00498">
    <property type="entry name" value="lexA"/>
    <property type="match status" value="1"/>
</dbReference>
<evidence type="ECO:0000256" key="8">
    <source>
        <dbReference type="ARBA" id="ARBA00023204"/>
    </source>
</evidence>
<organism evidence="13 14">
    <name type="scientific">Anaerolinea thermolimosa</name>
    <dbReference type="NCBI Taxonomy" id="229919"/>
    <lineage>
        <taxon>Bacteria</taxon>
        <taxon>Bacillati</taxon>
        <taxon>Chloroflexota</taxon>
        <taxon>Anaerolineae</taxon>
        <taxon>Anaerolineales</taxon>
        <taxon>Anaerolineaceae</taxon>
        <taxon>Anaerolinea</taxon>
    </lineage>
</organism>
<dbReference type="Gene3D" id="1.10.10.10">
    <property type="entry name" value="Winged helix-like DNA-binding domain superfamily/Winged helix DNA-binding domain"/>
    <property type="match status" value="1"/>
</dbReference>
<keyword evidence="10" id="KW-0068">Autocatalytic cleavage</keyword>
<keyword evidence="3 10" id="KW-0227">DNA damage</keyword>
<dbReference type="STRING" id="229919.GCA_001050195_00386"/>
<dbReference type="EMBL" id="DPBP01000019">
    <property type="protein sequence ID" value="HCE17016.1"/>
    <property type="molecule type" value="Genomic_DNA"/>
</dbReference>
<evidence type="ECO:0000259" key="11">
    <source>
        <dbReference type="Pfam" id="PF00717"/>
    </source>
</evidence>
<comment type="caution">
    <text evidence="13">The sequence shown here is derived from an EMBL/GenBank/DDBJ whole genome shotgun (WGS) entry which is preliminary data.</text>
</comment>
<evidence type="ECO:0000256" key="10">
    <source>
        <dbReference type="HAMAP-Rule" id="MF_00015"/>
    </source>
</evidence>
<dbReference type="InterPro" id="IPR006200">
    <property type="entry name" value="LexA"/>
</dbReference>
<evidence type="ECO:0000256" key="5">
    <source>
        <dbReference type="ARBA" id="ARBA00023015"/>
    </source>
</evidence>
<dbReference type="SUPFAM" id="SSF51306">
    <property type="entry name" value="LexA/Signal peptidase"/>
    <property type="match status" value="1"/>
</dbReference>
<evidence type="ECO:0000259" key="12">
    <source>
        <dbReference type="Pfam" id="PF01726"/>
    </source>
</evidence>
<comment type="subunit">
    <text evidence="10">Homodimer.</text>
</comment>
<evidence type="ECO:0000256" key="1">
    <source>
        <dbReference type="ARBA" id="ARBA00022491"/>
    </source>
</evidence>
<dbReference type="InterPro" id="IPR036286">
    <property type="entry name" value="LexA/Signal_pep-like_sf"/>
</dbReference>
<evidence type="ECO:0000256" key="3">
    <source>
        <dbReference type="ARBA" id="ARBA00022763"/>
    </source>
</evidence>
<evidence type="ECO:0000256" key="9">
    <source>
        <dbReference type="ARBA" id="ARBA00023236"/>
    </source>
</evidence>
<name>A0A3D1JHC2_9CHLR</name>
<keyword evidence="5 10" id="KW-0805">Transcription regulation</keyword>
<dbReference type="HAMAP" id="MF_00015">
    <property type="entry name" value="LexA"/>
    <property type="match status" value="1"/>
</dbReference>